<protein>
    <submittedName>
        <fullName evidence="1">Uncharacterized protein</fullName>
    </submittedName>
</protein>
<dbReference type="Proteomes" id="UP000177268">
    <property type="component" value="Unassembled WGS sequence"/>
</dbReference>
<accession>A0A1F5ZHS2</accession>
<gene>
    <name evidence="1" type="ORF">A2Z00_01585</name>
</gene>
<reference evidence="1 2" key="1">
    <citation type="journal article" date="2016" name="Nat. Commun.">
        <title>Thousands of microbial genomes shed light on interconnected biogeochemical processes in an aquifer system.</title>
        <authorList>
            <person name="Anantharaman K."/>
            <person name="Brown C.T."/>
            <person name="Hug L.A."/>
            <person name="Sharon I."/>
            <person name="Castelle C.J."/>
            <person name="Probst A.J."/>
            <person name="Thomas B.C."/>
            <person name="Singh A."/>
            <person name="Wilkins M.J."/>
            <person name="Karaoz U."/>
            <person name="Brodie E.L."/>
            <person name="Williams K.H."/>
            <person name="Hubbard S.S."/>
            <person name="Banfield J.F."/>
        </authorList>
    </citation>
    <scope>NUCLEOTIDE SEQUENCE [LARGE SCALE GENOMIC DNA]</scope>
</reference>
<dbReference type="EMBL" id="MFIZ01000021">
    <property type="protein sequence ID" value="OGG11657.1"/>
    <property type="molecule type" value="Genomic_DNA"/>
</dbReference>
<evidence type="ECO:0000313" key="1">
    <source>
        <dbReference type="EMBL" id="OGG11657.1"/>
    </source>
</evidence>
<dbReference type="AlphaFoldDB" id="A0A1F5ZHS2"/>
<name>A0A1F5ZHS2_9BACT</name>
<dbReference type="STRING" id="1798370.A2Z00_01585"/>
<sequence length="192" mass="21933">MKYPYYSIITLLGFVYPVGRKVTMVEALIMDRVSNVARASSTIVHLDIESKSEESKLLAGPREFDAAVKEAVALVRGSTENPERLRYLRQLLIDTDRAWTQAQMIDGKLYKSKCGFVHISDPYDESRDPNILIERALLKALTFESYLQFQNTAKLNYLPYSDLEQEDGSIAGWVPRVFFPQDHSGRHSRPTE</sequence>
<organism evidence="1 2">
    <name type="scientific">Candidatus Gottesmanbacteria bacterium RBG_13_45_10</name>
    <dbReference type="NCBI Taxonomy" id="1798370"/>
    <lineage>
        <taxon>Bacteria</taxon>
        <taxon>Candidatus Gottesmaniibacteriota</taxon>
    </lineage>
</organism>
<evidence type="ECO:0000313" key="2">
    <source>
        <dbReference type="Proteomes" id="UP000177268"/>
    </source>
</evidence>
<proteinExistence type="predicted"/>
<comment type="caution">
    <text evidence="1">The sequence shown here is derived from an EMBL/GenBank/DDBJ whole genome shotgun (WGS) entry which is preliminary data.</text>
</comment>